<evidence type="ECO:0000313" key="15">
    <source>
        <dbReference type="Proteomes" id="UP000427906"/>
    </source>
</evidence>
<dbReference type="Pfam" id="PF03958">
    <property type="entry name" value="Secretin_N"/>
    <property type="match status" value="3"/>
</dbReference>
<dbReference type="GO" id="GO:0042834">
    <property type="term" value="F:peptidoglycan binding"/>
    <property type="evidence" value="ECO:0007669"/>
    <property type="project" value="InterPro"/>
</dbReference>
<dbReference type="Pfam" id="PF05036">
    <property type="entry name" value="SPOR"/>
    <property type="match status" value="1"/>
</dbReference>
<evidence type="ECO:0000256" key="5">
    <source>
        <dbReference type="ARBA" id="ARBA00022692"/>
    </source>
</evidence>
<feature type="region of interest" description="Disordered" evidence="11">
    <location>
        <begin position="656"/>
        <end position="696"/>
    </location>
</feature>
<dbReference type="NCBIfam" id="TIGR02517">
    <property type="entry name" value="type_II_gspD"/>
    <property type="match status" value="1"/>
</dbReference>
<comment type="subcellular location">
    <subcellularLocation>
        <location evidence="1 10">Cell outer membrane</location>
    </subcellularLocation>
</comment>
<dbReference type="InterPro" id="IPR038591">
    <property type="entry name" value="NolW-like_sf"/>
</dbReference>
<keyword evidence="9" id="KW-0998">Cell outer membrane</keyword>
<keyword evidence="6 12" id="KW-0732">Signal</keyword>
<comment type="similarity">
    <text evidence="2">Belongs to the bacterial secretin family. GSP D subfamily.</text>
</comment>
<keyword evidence="7" id="KW-0653">Protein transport</keyword>
<dbReference type="PROSITE" id="PS51724">
    <property type="entry name" value="SPOR"/>
    <property type="match status" value="1"/>
</dbReference>
<evidence type="ECO:0000256" key="7">
    <source>
        <dbReference type="ARBA" id="ARBA00022927"/>
    </source>
</evidence>
<dbReference type="Gene3D" id="3.30.70.1070">
    <property type="entry name" value="Sporulation related repeat"/>
    <property type="match status" value="1"/>
</dbReference>
<dbReference type="Gene3D" id="3.30.1370.120">
    <property type="match status" value="3"/>
</dbReference>
<accession>A0A5K7YHA8</accession>
<organism evidence="14 15">
    <name type="scientific">Desulfosarcina alkanivorans</name>
    <dbReference type="NCBI Taxonomy" id="571177"/>
    <lineage>
        <taxon>Bacteria</taxon>
        <taxon>Pseudomonadati</taxon>
        <taxon>Thermodesulfobacteriota</taxon>
        <taxon>Desulfobacteria</taxon>
        <taxon>Desulfobacterales</taxon>
        <taxon>Desulfosarcinaceae</taxon>
        <taxon>Desulfosarcina</taxon>
    </lineage>
</organism>
<reference evidence="14 15" key="1">
    <citation type="submission" date="2019-11" db="EMBL/GenBank/DDBJ databases">
        <title>Comparative genomics of hydrocarbon-degrading Desulfosarcina strains.</title>
        <authorList>
            <person name="Watanabe M."/>
            <person name="Kojima H."/>
            <person name="Fukui M."/>
        </authorList>
    </citation>
    <scope>NUCLEOTIDE SEQUENCE [LARGE SCALE GENOMIC DNA]</scope>
    <source>
        <strain evidence="14 15">PL12</strain>
    </source>
</reference>
<dbReference type="InterPro" id="IPR050810">
    <property type="entry name" value="Bact_Secretion_Sys_Channel"/>
</dbReference>
<evidence type="ECO:0000256" key="10">
    <source>
        <dbReference type="RuleBase" id="RU004004"/>
    </source>
</evidence>
<feature type="chain" id="PRO_5024291995" evidence="12">
    <location>
        <begin position="37"/>
        <end position="786"/>
    </location>
</feature>
<dbReference type="SUPFAM" id="SSF110997">
    <property type="entry name" value="Sporulation related repeat"/>
    <property type="match status" value="1"/>
</dbReference>
<name>A0A5K7YHA8_9BACT</name>
<evidence type="ECO:0000256" key="2">
    <source>
        <dbReference type="ARBA" id="ARBA00006980"/>
    </source>
</evidence>
<evidence type="ECO:0000256" key="3">
    <source>
        <dbReference type="ARBA" id="ARBA00022448"/>
    </source>
</evidence>
<dbReference type="GO" id="GO:0009279">
    <property type="term" value="C:cell outer membrane"/>
    <property type="evidence" value="ECO:0007669"/>
    <property type="project" value="UniProtKB-SubCell"/>
</dbReference>
<sequence length="786" mass="85418">MKNMAIEHTTNVNGKRTACTLFLVLALLCLPFGAPAQDQPAGAAAGSNGSQRFVSIDFNNVDISVFIKFISELTGKNFVIDQRVKGKVTIISPSKISVEEAYKVFESVLDVHGFATVETGRLIKIIPSPDARTKNIETRTRAKGDPQNDQVVTQLMPLRFADPDEVKRLFTPMVSKSSVILSYAPTNTLIITDNYSNIARLMKILKTIDIPGVGREITVFPIHNADASKLVSLLETVFKTTGRSAPTKKGVAAPDRGAAFVADERTNSIIMVASEDYTNRIRSLIDTLDQETPKGKEKIHVYYLEYAAAEEIVAVLKDLPKEEKTKAAGAKEAPVVSDKVTITADKATNSLIITADRDDYATLVEIIRQIDIPRSMVYIEALIMEVNADKSFDLGTEWVVGDDVSLNQDRRGIVGGGFTTEDSNLQFGSDGSLIPALASGFSLGLFGEAVKIGDISFPSIAAIVQAYKKDRDVNILSTPQLLTTDNQEASITVGKNIPFQTTTSTTNNDTYNSFEYRDVGKTLKITPQINKDRMVRLNLSLEVSALESTTEFRPTTLKRTVETTVMVKDSSTVVIGGLIDDNFSQTEYKVPCLGDIPGLGWLFKTRSKGNEKSNLFIFITPKVIQNPAEASTILESKKTKMDQMREMQIKLYQGGEDPAVVPPVESGPAADPASNAPTGETEPGGTGSGDGVTQIPPAAIESAGSRTDGAYLVQVQSFADERSAIRSVTRLKQMGHQAHIAETDVDGKIWYRVQIGHYPDRATAQTARDTLSGQGMTDTLIIKNGQ</sequence>
<evidence type="ECO:0000259" key="13">
    <source>
        <dbReference type="PROSITE" id="PS51724"/>
    </source>
</evidence>
<keyword evidence="4" id="KW-1134">Transmembrane beta strand</keyword>
<evidence type="ECO:0000256" key="12">
    <source>
        <dbReference type="SAM" id="SignalP"/>
    </source>
</evidence>
<dbReference type="InterPro" id="IPR036680">
    <property type="entry name" value="SPOR-like_sf"/>
</dbReference>
<dbReference type="PANTHER" id="PTHR30332">
    <property type="entry name" value="PROBABLE GENERAL SECRETION PATHWAY PROTEIN D"/>
    <property type="match status" value="1"/>
</dbReference>
<dbReference type="GO" id="GO:0015628">
    <property type="term" value="P:protein secretion by the type II secretion system"/>
    <property type="evidence" value="ECO:0007669"/>
    <property type="project" value="InterPro"/>
</dbReference>
<evidence type="ECO:0000256" key="11">
    <source>
        <dbReference type="SAM" id="MobiDB-lite"/>
    </source>
</evidence>
<evidence type="ECO:0000256" key="4">
    <source>
        <dbReference type="ARBA" id="ARBA00022452"/>
    </source>
</evidence>
<dbReference type="PRINTS" id="PR00811">
    <property type="entry name" value="BCTERIALGSPD"/>
</dbReference>
<dbReference type="InterPro" id="IPR007730">
    <property type="entry name" value="SPOR-like_dom"/>
</dbReference>
<dbReference type="RefSeq" id="WP_167527641.1">
    <property type="nucleotide sequence ID" value="NZ_AP021874.1"/>
</dbReference>
<evidence type="ECO:0000313" key="14">
    <source>
        <dbReference type="EMBL" id="BBO67450.1"/>
    </source>
</evidence>
<dbReference type="InterPro" id="IPR005644">
    <property type="entry name" value="NolW-like"/>
</dbReference>
<gene>
    <name evidence="14" type="primary">gspD_1</name>
    <name evidence="14" type="ORF">DSCA_13800</name>
</gene>
<dbReference type="AlphaFoldDB" id="A0A5K7YHA8"/>
<keyword evidence="5" id="KW-0812">Transmembrane</keyword>
<protein>
    <submittedName>
        <fullName evidence="14">Type II secretion system protein GspD</fullName>
    </submittedName>
</protein>
<dbReference type="Pfam" id="PF00263">
    <property type="entry name" value="Secretin"/>
    <property type="match status" value="1"/>
</dbReference>
<keyword evidence="8" id="KW-0472">Membrane</keyword>
<evidence type="ECO:0000256" key="1">
    <source>
        <dbReference type="ARBA" id="ARBA00004442"/>
    </source>
</evidence>
<dbReference type="InterPro" id="IPR004846">
    <property type="entry name" value="T2SS/T3SS_dom"/>
</dbReference>
<keyword evidence="3 10" id="KW-0813">Transport</keyword>
<dbReference type="GO" id="GO:0015627">
    <property type="term" value="C:type II protein secretion system complex"/>
    <property type="evidence" value="ECO:0007669"/>
    <property type="project" value="InterPro"/>
</dbReference>
<dbReference type="InterPro" id="IPR013356">
    <property type="entry name" value="T2SS_GspD"/>
</dbReference>
<dbReference type="PANTHER" id="PTHR30332:SF24">
    <property type="entry name" value="SECRETIN GSPD-RELATED"/>
    <property type="match status" value="1"/>
</dbReference>
<dbReference type="Pfam" id="PF21305">
    <property type="entry name" value="type_II_gspD_N0"/>
    <property type="match status" value="1"/>
</dbReference>
<feature type="domain" description="SPOR" evidence="13">
    <location>
        <begin position="705"/>
        <end position="784"/>
    </location>
</feature>
<dbReference type="InterPro" id="IPR049371">
    <property type="entry name" value="GspD-like_N0"/>
</dbReference>
<evidence type="ECO:0000256" key="9">
    <source>
        <dbReference type="ARBA" id="ARBA00023237"/>
    </source>
</evidence>
<dbReference type="EMBL" id="AP021874">
    <property type="protein sequence ID" value="BBO67450.1"/>
    <property type="molecule type" value="Genomic_DNA"/>
</dbReference>
<keyword evidence="15" id="KW-1185">Reference proteome</keyword>
<dbReference type="KEGG" id="dalk:DSCA_13800"/>
<evidence type="ECO:0000256" key="6">
    <source>
        <dbReference type="ARBA" id="ARBA00022729"/>
    </source>
</evidence>
<feature type="signal peptide" evidence="12">
    <location>
        <begin position="1"/>
        <end position="36"/>
    </location>
</feature>
<dbReference type="InterPro" id="IPR001775">
    <property type="entry name" value="GspD/PilQ"/>
</dbReference>
<proteinExistence type="inferred from homology"/>
<dbReference type="Proteomes" id="UP000427906">
    <property type="component" value="Chromosome"/>
</dbReference>
<evidence type="ECO:0000256" key="8">
    <source>
        <dbReference type="ARBA" id="ARBA00023136"/>
    </source>
</evidence>